<dbReference type="EMBL" id="JANSHE010002728">
    <property type="protein sequence ID" value="KAJ2989829.1"/>
    <property type="molecule type" value="Genomic_DNA"/>
</dbReference>
<gene>
    <name evidence="1" type="ORF">NUW54_g8661</name>
</gene>
<keyword evidence="2" id="KW-1185">Reference proteome</keyword>
<evidence type="ECO:0000313" key="2">
    <source>
        <dbReference type="Proteomes" id="UP001144978"/>
    </source>
</evidence>
<accession>A0ACC1PBP7</accession>
<comment type="caution">
    <text evidence="1">The sequence shown here is derived from an EMBL/GenBank/DDBJ whole genome shotgun (WGS) entry which is preliminary data.</text>
</comment>
<organism evidence="1 2">
    <name type="scientific">Trametes sanguinea</name>
    <dbReference type="NCBI Taxonomy" id="158606"/>
    <lineage>
        <taxon>Eukaryota</taxon>
        <taxon>Fungi</taxon>
        <taxon>Dikarya</taxon>
        <taxon>Basidiomycota</taxon>
        <taxon>Agaricomycotina</taxon>
        <taxon>Agaricomycetes</taxon>
        <taxon>Polyporales</taxon>
        <taxon>Polyporaceae</taxon>
        <taxon>Trametes</taxon>
    </lineage>
</organism>
<dbReference type="Proteomes" id="UP001144978">
    <property type="component" value="Unassembled WGS sequence"/>
</dbReference>
<name>A0ACC1PBP7_9APHY</name>
<reference evidence="1" key="1">
    <citation type="submission" date="2022-08" db="EMBL/GenBank/DDBJ databases">
        <title>Genome Sequence of Pycnoporus sanguineus.</title>
        <authorList>
            <person name="Buettner E."/>
        </authorList>
    </citation>
    <scope>NUCLEOTIDE SEQUENCE</scope>
    <source>
        <strain evidence="1">CG-C14</strain>
    </source>
</reference>
<sequence length="192" mass="21386">MSTVETITQSLPTLTLQNKSDNSEATKQEEPYKYAHLLPVFPKDEHYPPLTPFEHTDPGLRALSHPNPRAFLDNATSVIDLTPRLGSEIRGVNLAELDSTGRDQLALEVARRGLLVFRDQQDFIDRGIDFYREWGSYFGRLHIHPTSGHPEARPRFTSSTAMQTPPTTLSSRTGSGQPCGTRTSRTSSSHLA</sequence>
<protein>
    <submittedName>
        <fullName evidence="1">Uncharacterized protein</fullName>
    </submittedName>
</protein>
<evidence type="ECO:0000313" key="1">
    <source>
        <dbReference type="EMBL" id="KAJ2989829.1"/>
    </source>
</evidence>
<proteinExistence type="predicted"/>